<gene>
    <name evidence="1" type="ORF">PIB30_089705</name>
</gene>
<name>A0ABU6TUS6_9FABA</name>
<reference evidence="1 2" key="1">
    <citation type="journal article" date="2023" name="Plants (Basel)">
        <title>Bridging the Gap: Combining Genomics and Transcriptomics Approaches to Understand Stylosanthes scabra, an Orphan Legume from the Brazilian Caatinga.</title>
        <authorList>
            <person name="Ferreira-Neto J.R.C."/>
            <person name="da Silva M.D."/>
            <person name="Binneck E."/>
            <person name="de Melo N.F."/>
            <person name="da Silva R.H."/>
            <person name="de Melo A.L.T.M."/>
            <person name="Pandolfi V."/>
            <person name="Bustamante F.O."/>
            <person name="Brasileiro-Vidal A.C."/>
            <person name="Benko-Iseppon A.M."/>
        </authorList>
    </citation>
    <scope>NUCLEOTIDE SEQUENCE [LARGE SCALE GENOMIC DNA]</scope>
    <source>
        <tissue evidence="1">Leaves</tissue>
    </source>
</reference>
<proteinExistence type="predicted"/>
<sequence>MGSGIIYYKYERREKFEDYDLKADAELRTFKIRRYHLDDETFVHPLHSIRFDPDRPYELLIEAPL</sequence>
<dbReference type="EMBL" id="JASCZI010092312">
    <property type="protein sequence ID" value="MED6152215.1"/>
    <property type="molecule type" value="Genomic_DNA"/>
</dbReference>
<evidence type="ECO:0000313" key="1">
    <source>
        <dbReference type="EMBL" id="MED6152215.1"/>
    </source>
</evidence>
<evidence type="ECO:0000313" key="2">
    <source>
        <dbReference type="Proteomes" id="UP001341840"/>
    </source>
</evidence>
<keyword evidence="2" id="KW-1185">Reference proteome</keyword>
<protein>
    <submittedName>
        <fullName evidence="1">Uncharacterized protein</fullName>
    </submittedName>
</protein>
<comment type="caution">
    <text evidence="1">The sequence shown here is derived from an EMBL/GenBank/DDBJ whole genome shotgun (WGS) entry which is preliminary data.</text>
</comment>
<accession>A0ABU6TUS6</accession>
<organism evidence="1 2">
    <name type="scientific">Stylosanthes scabra</name>
    <dbReference type="NCBI Taxonomy" id="79078"/>
    <lineage>
        <taxon>Eukaryota</taxon>
        <taxon>Viridiplantae</taxon>
        <taxon>Streptophyta</taxon>
        <taxon>Embryophyta</taxon>
        <taxon>Tracheophyta</taxon>
        <taxon>Spermatophyta</taxon>
        <taxon>Magnoliopsida</taxon>
        <taxon>eudicotyledons</taxon>
        <taxon>Gunneridae</taxon>
        <taxon>Pentapetalae</taxon>
        <taxon>rosids</taxon>
        <taxon>fabids</taxon>
        <taxon>Fabales</taxon>
        <taxon>Fabaceae</taxon>
        <taxon>Papilionoideae</taxon>
        <taxon>50 kb inversion clade</taxon>
        <taxon>dalbergioids sensu lato</taxon>
        <taxon>Dalbergieae</taxon>
        <taxon>Pterocarpus clade</taxon>
        <taxon>Stylosanthes</taxon>
    </lineage>
</organism>
<dbReference type="Proteomes" id="UP001341840">
    <property type="component" value="Unassembled WGS sequence"/>
</dbReference>